<feature type="region of interest" description="Disordered" evidence="10">
    <location>
        <begin position="279"/>
        <end position="302"/>
    </location>
</feature>
<gene>
    <name evidence="13" type="ORF">BEMITA_LOCUS4562</name>
</gene>
<feature type="active site" evidence="7">
    <location>
        <position position="316"/>
    </location>
</feature>
<name>A0A9P0F1T6_BEMTA</name>
<dbReference type="Pfam" id="PF01435">
    <property type="entry name" value="Peptidase_M48"/>
    <property type="match status" value="1"/>
</dbReference>
<feature type="transmembrane region" description="Helical" evidence="9">
    <location>
        <begin position="329"/>
        <end position="352"/>
    </location>
</feature>
<evidence type="ECO:0000313" key="14">
    <source>
        <dbReference type="Proteomes" id="UP001152759"/>
    </source>
</evidence>
<evidence type="ECO:0000313" key="13">
    <source>
        <dbReference type="EMBL" id="CAH0385323.1"/>
    </source>
</evidence>
<reference evidence="13" key="1">
    <citation type="submission" date="2021-12" db="EMBL/GenBank/DDBJ databases">
        <authorList>
            <person name="King R."/>
        </authorList>
    </citation>
    <scope>NUCLEOTIDE SEQUENCE</scope>
</reference>
<comment type="function">
    <text evidence="9">Proteolytically removes the C-terminal three residues of farnesylated proteins.</text>
</comment>
<feature type="binding site" evidence="8">
    <location>
        <position position="319"/>
    </location>
    <ligand>
        <name>Zn(2+)</name>
        <dbReference type="ChEBI" id="CHEBI:29105"/>
        <note>catalytic</note>
    </ligand>
</feature>
<feature type="binding site" evidence="8">
    <location>
        <position position="395"/>
    </location>
    <ligand>
        <name>Zn(2+)</name>
        <dbReference type="ChEBI" id="CHEBI:29105"/>
        <note>catalytic</note>
    </ligand>
</feature>
<evidence type="ECO:0000259" key="12">
    <source>
        <dbReference type="Pfam" id="PF16491"/>
    </source>
</evidence>
<dbReference type="EC" id="3.4.24.84" evidence="9"/>
<feature type="transmembrane region" description="Helical" evidence="9">
    <location>
        <begin position="73"/>
        <end position="92"/>
    </location>
</feature>
<keyword evidence="9" id="KW-0256">Endoplasmic reticulum</keyword>
<dbReference type="InterPro" id="IPR032456">
    <property type="entry name" value="Peptidase_M48_N"/>
</dbReference>
<keyword evidence="1 9" id="KW-0645">Protease</keyword>
<dbReference type="InterPro" id="IPR001915">
    <property type="entry name" value="Peptidase_M48"/>
</dbReference>
<evidence type="ECO:0000256" key="7">
    <source>
        <dbReference type="PIRSR" id="PIRSR627057-1"/>
    </source>
</evidence>
<evidence type="ECO:0000256" key="1">
    <source>
        <dbReference type="ARBA" id="ARBA00022670"/>
    </source>
</evidence>
<keyword evidence="3 9" id="KW-0378">Hydrolase</keyword>
<feature type="binding site" evidence="8">
    <location>
        <position position="315"/>
    </location>
    <ligand>
        <name>Zn(2+)</name>
        <dbReference type="ChEBI" id="CHEBI:29105"/>
        <note>catalytic</note>
    </ligand>
</feature>
<evidence type="ECO:0000259" key="11">
    <source>
        <dbReference type="Pfam" id="PF01435"/>
    </source>
</evidence>
<keyword evidence="9" id="KW-0472">Membrane</keyword>
<sequence length="453" mass="52639">MMKMEDYIFWGIVSFMWIEYLWDLYLSLRQRNVYLTHLKRPEILEGILDGKDYEKARVYALDKSNFGIIKDGYGLVLNSVIIFCNGLVYFWNSGRSMAGVVGLEENELVVSACFMVLMNIFNVITSLPTSIYNTFVLEEKHGFNKQTVPFFIKDHIKSFGITQVLTIPLTMAVVYIVKIGGDYFFFYLWLFTLVMSLFLMTIYPDYIAPLFDKYTPLPEGELRSSIEELASSIGFPLYKLYVVEGSKRSAHSNAYFYGFFKNKRIVLYDTLLKDYKPVSDKKDDDKNEREEIEAEKKGESKKGCDNDEVLAVLAHELGHWKLNHVLKNIIIMQVNLLLMFLAFGLLFKYSVLYRAFGFFDSQPVFIGLVIVQQFVFSPYNAILSFLLTILCRKFEFQADAFALALGKEEYLQAALIKLNKDNLSFPIYDWLFSMWHLSHPPLLERLEALKKIK</sequence>
<dbReference type="AlphaFoldDB" id="A0A9P0F1T6"/>
<feature type="transmembrane region" description="Helical" evidence="9">
    <location>
        <begin position="7"/>
        <end position="26"/>
    </location>
</feature>
<keyword evidence="2 8" id="KW-0479">Metal-binding</keyword>
<comment type="cofactor">
    <cofactor evidence="8 9">
        <name>Zn(2+)</name>
        <dbReference type="ChEBI" id="CHEBI:29105"/>
    </cofactor>
    <text evidence="8 9">Binds 1 zinc ion per subunit.</text>
</comment>
<feature type="active site" description="Proton donor" evidence="7">
    <location>
        <position position="399"/>
    </location>
</feature>
<feature type="transmembrane region" description="Helical" evidence="9">
    <location>
        <begin position="158"/>
        <end position="177"/>
    </location>
</feature>
<keyword evidence="5 9" id="KW-0482">Metalloprotease</keyword>
<feature type="domain" description="CAAX prenyl protease 1 N-terminal" evidence="12">
    <location>
        <begin position="31"/>
        <end position="213"/>
    </location>
</feature>
<dbReference type="GO" id="GO:0005789">
    <property type="term" value="C:endoplasmic reticulum membrane"/>
    <property type="evidence" value="ECO:0007669"/>
    <property type="project" value="UniProtKB-SubCell"/>
</dbReference>
<keyword evidence="4 8" id="KW-0862">Zinc</keyword>
<evidence type="ECO:0000256" key="10">
    <source>
        <dbReference type="SAM" id="MobiDB-lite"/>
    </source>
</evidence>
<comment type="subcellular location">
    <subcellularLocation>
        <location evidence="9">Endoplasmic reticulum membrane</location>
        <topology evidence="9">Multi-pass membrane protein</topology>
    </subcellularLocation>
</comment>
<evidence type="ECO:0000256" key="8">
    <source>
        <dbReference type="PIRSR" id="PIRSR627057-2"/>
    </source>
</evidence>
<organism evidence="13 14">
    <name type="scientific">Bemisia tabaci</name>
    <name type="common">Sweetpotato whitefly</name>
    <name type="synonym">Aleurodes tabaci</name>
    <dbReference type="NCBI Taxonomy" id="7038"/>
    <lineage>
        <taxon>Eukaryota</taxon>
        <taxon>Metazoa</taxon>
        <taxon>Ecdysozoa</taxon>
        <taxon>Arthropoda</taxon>
        <taxon>Hexapoda</taxon>
        <taxon>Insecta</taxon>
        <taxon>Pterygota</taxon>
        <taxon>Neoptera</taxon>
        <taxon>Paraneoptera</taxon>
        <taxon>Hemiptera</taxon>
        <taxon>Sternorrhyncha</taxon>
        <taxon>Aleyrodoidea</taxon>
        <taxon>Aleyrodidae</taxon>
        <taxon>Aleyrodinae</taxon>
        <taxon>Bemisia</taxon>
    </lineage>
</organism>
<protein>
    <recommendedName>
        <fullName evidence="9">CAAX prenyl protease</fullName>
        <ecNumber evidence="9">3.4.24.84</ecNumber>
    </recommendedName>
</protein>
<feature type="transmembrane region" description="Helical" evidence="9">
    <location>
        <begin position="364"/>
        <end position="387"/>
    </location>
</feature>
<dbReference type="FunFam" id="3.30.2010.10:FF:000003">
    <property type="entry name" value="CAAX prenyl protease"/>
    <property type="match status" value="1"/>
</dbReference>
<evidence type="ECO:0000256" key="5">
    <source>
        <dbReference type="ARBA" id="ARBA00023049"/>
    </source>
</evidence>
<keyword evidence="9" id="KW-0812">Transmembrane</keyword>
<dbReference type="PANTHER" id="PTHR10120">
    <property type="entry name" value="CAAX PRENYL PROTEASE 1"/>
    <property type="match status" value="1"/>
</dbReference>
<evidence type="ECO:0000256" key="9">
    <source>
        <dbReference type="RuleBase" id="RU366005"/>
    </source>
</evidence>
<accession>A0A9P0F1T6</accession>
<dbReference type="Gene3D" id="3.30.2010.10">
    <property type="entry name" value="Metalloproteases ('zincins'), catalytic domain"/>
    <property type="match status" value="1"/>
</dbReference>
<dbReference type="GO" id="GO:0046872">
    <property type="term" value="F:metal ion binding"/>
    <property type="evidence" value="ECO:0007669"/>
    <property type="project" value="UniProtKB-UniRule"/>
</dbReference>
<evidence type="ECO:0000256" key="3">
    <source>
        <dbReference type="ARBA" id="ARBA00022801"/>
    </source>
</evidence>
<dbReference type="GO" id="GO:0004222">
    <property type="term" value="F:metalloendopeptidase activity"/>
    <property type="evidence" value="ECO:0007669"/>
    <property type="project" value="UniProtKB-UniRule"/>
</dbReference>
<comment type="similarity">
    <text evidence="9">Belongs to the peptidase M48A family.</text>
</comment>
<keyword evidence="9" id="KW-1133">Transmembrane helix</keyword>
<evidence type="ECO:0000256" key="4">
    <source>
        <dbReference type="ARBA" id="ARBA00022833"/>
    </source>
</evidence>
<dbReference type="GO" id="GO:0071586">
    <property type="term" value="P:CAAX-box protein processing"/>
    <property type="evidence" value="ECO:0007669"/>
    <property type="project" value="UniProtKB-UniRule"/>
</dbReference>
<dbReference type="Pfam" id="PF16491">
    <property type="entry name" value="Peptidase_M48_N"/>
    <property type="match status" value="1"/>
</dbReference>
<feature type="transmembrane region" description="Helical" evidence="9">
    <location>
        <begin position="108"/>
        <end position="137"/>
    </location>
</feature>
<dbReference type="EMBL" id="OU963863">
    <property type="protein sequence ID" value="CAH0385323.1"/>
    <property type="molecule type" value="Genomic_DNA"/>
</dbReference>
<dbReference type="KEGG" id="btab:109034197"/>
<evidence type="ECO:0000256" key="6">
    <source>
        <dbReference type="ARBA" id="ARBA00044456"/>
    </source>
</evidence>
<comment type="catalytic activity">
    <reaction evidence="6 9">
        <text>Hydrolyzes the peptide bond -P2-(S-farnesyl or geranylgeranyl)C-P1'-P2'-P3'-COOH where P1' and P2' are amino acids with aliphatic side chains and P3' is any C-terminal residue.</text>
        <dbReference type="EC" id="3.4.24.84"/>
    </reaction>
</comment>
<feature type="transmembrane region" description="Helical" evidence="9">
    <location>
        <begin position="183"/>
        <end position="203"/>
    </location>
</feature>
<dbReference type="CDD" id="cd07343">
    <property type="entry name" value="M48A_Zmpste24p_like"/>
    <property type="match status" value="1"/>
</dbReference>
<keyword evidence="14" id="KW-1185">Reference proteome</keyword>
<evidence type="ECO:0000256" key="2">
    <source>
        <dbReference type="ARBA" id="ARBA00022723"/>
    </source>
</evidence>
<dbReference type="InterPro" id="IPR027057">
    <property type="entry name" value="CAXX_Prtase_1"/>
</dbReference>
<feature type="domain" description="Peptidase M48" evidence="11">
    <location>
        <begin position="217"/>
        <end position="452"/>
    </location>
</feature>
<proteinExistence type="inferred from homology"/>
<dbReference type="Proteomes" id="UP001152759">
    <property type="component" value="Chromosome 2"/>
</dbReference>